<feature type="domain" description="GFO/IDH/MocA-like oxidoreductase" evidence="7">
    <location>
        <begin position="156"/>
        <end position="272"/>
    </location>
</feature>
<dbReference type="PANTHER" id="PTHR22604:SF105">
    <property type="entry name" value="TRANS-1,2-DIHYDROBENZENE-1,2-DIOL DEHYDROGENASE"/>
    <property type="match status" value="1"/>
</dbReference>
<dbReference type="Proteomes" id="UP000242287">
    <property type="component" value="Unassembled WGS sequence"/>
</dbReference>
<dbReference type="InterPro" id="IPR050984">
    <property type="entry name" value="Gfo/Idh/MocA_domain"/>
</dbReference>
<protein>
    <recommendedName>
        <fullName evidence="3">D-xylose 1-dehydrogenase (NADP(+), D-xylono-1,5-lactone-forming)</fullName>
        <ecNumber evidence="3">1.1.1.179</ecNumber>
    </recommendedName>
    <alternativeName>
        <fullName evidence="4">D-xylose-NADP dehydrogenase</fullName>
    </alternativeName>
</protein>
<evidence type="ECO:0000256" key="2">
    <source>
        <dbReference type="ARBA" id="ARBA00023002"/>
    </source>
</evidence>
<dbReference type="STRING" id="703135.A0A2A9NVN8"/>
<feature type="domain" description="Gfo/Idh/MocA-like oxidoreductase N-terminal" evidence="6">
    <location>
        <begin position="25"/>
        <end position="145"/>
    </location>
</feature>
<gene>
    <name evidence="8" type="ORF">AMATHDRAFT_58388</name>
</gene>
<sequence length="390" mass="43029">MGLISRVFKALNPPTHAPQPGIKPIKFGILGAANIAPIALVSPSSNHLEVVVYAVAAREKKRAEEFAKKHGILKAYGGSSGYQELLSDPEVDAVYNPLPNGLHYEWTMKALAAGKHVLLEKPSSDTAEETRMMYDLAEAKGLVLLEAFHYRFHPAIQRTKAIIKSGELGSIKHISTTMTIPAGFVGHSDIRLNYELGGGGLMDMGCYALNCIRYLSSSNPVSVTSASHHLHVPPSASSSFTPNVDRGTTAELVLPNNATATLECDLGIPYKFGFIPSFPSITAKVECEGGLIEVYNFVLPTFYHSITIRKNGEKSRTEKVYTFEDGKMRGKGEDWWTTYRYQLEAFVDKLQGRTPDTWIEKEDSISNIEWIERIYEKSGLGSRPKSTYVP</sequence>
<evidence type="ECO:0000313" key="9">
    <source>
        <dbReference type="Proteomes" id="UP000242287"/>
    </source>
</evidence>
<dbReference type="Gene3D" id="3.40.50.720">
    <property type="entry name" value="NAD(P)-binding Rossmann-like Domain"/>
    <property type="match status" value="1"/>
</dbReference>
<name>A0A2A9NVN8_9AGAR</name>
<dbReference type="SUPFAM" id="SSF55347">
    <property type="entry name" value="Glyceraldehyde-3-phosphate dehydrogenase-like, C-terminal domain"/>
    <property type="match status" value="1"/>
</dbReference>
<comment type="similarity">
    <text evidence="1">Belongs to the Gfo/Idh/MocA family.</text>
</comment>
<evidence type="ECO:0000256" key="3">
    <source>
        <dbReference type="ARBA" id="ARBA00038984"/>
    </source>
</evidence>
<evidence type="ECO:0000259" key="6">
    <source>
        <dbReference type="Pfam" id="PF01408"/>
    </source>
</evidence>
<evidence type="ECO:0000256" key="4">
    <source>
        <dbReference type="ARBA" id="ARBA00042988"/>
    </source>
</evidence>
<accession>A0A2A9NVN8</accession>
<dbReference type="Pfam" id="PF22725">
    <property type="entry name" value="GFO_IDH_MocA_C3"/>
    <property type="match status" value="1"/>
</dbReference>
<dbReference type="GO" id="GO:0047837">
    <property type="term" value="F:D-xylose 1-dehydrogenase (NADP+) activity"/>
    <property type="evidence" value="ECO:0007669"/>
    <property type="project" value="UniProtKB-EC"/>
</dbReference>
<reference evidence="8 9" key="1">
    <citation type="submission" date="2014-02" db="EMBL/GenBank/DDBJ databases">
        <title>Transposable element dynamics among asymbiotic and ectomycorrhizal Amanita fungi.</title>
        <authorList>
            <consortium name="DOE Joint Genome Institute"/>
            <person name="Hess J."/>
            <person name="Skrede I."/>
            <person name="Wolfe B."/>
            <person name="LaButti K."/>
            <person name="Ohm R.A."/>
            <person name="Grigoriev I.V."/>
            <person name="Pringle A."/>
        </authorList>
    </citation>
    <scope>NUCLEOTIDE SEQUENCE [LARGE SCALE GENOMIC DNA]</scope>
    <source>
        <strain evidence="8 9">SKay4041</strain>
    </source>
</reference>
<dbReference type="PANTHER" id="PTHR22604">
    <property type="entry name" value="OXIDOREDUCTASES"/>
    <property type="match status" value="1"/>
</dbReference>
<proteinExistence type="inferred from homology"/>
<evidence type="ECO:0000313" key="8">
    <source>
        <dbReference type="EMBL" id="PFH51856.1"/>
    </source>
</evidence>
<evidence type="ECO:0000256" key="1">
    <source>
        <dbReference type="ARBA" id="ARBA00010928"/>
    </source>
</evidence>
<dbReference type="InterPro" id="IPR055170">
    <property type="entry name" value="GFO_IDH_MocA-like_dom"/>
</dbReference>
<evidence type="ECO:0000259" key="7">
    <source>
        <dbReference type="Pfam" id="PF22725"/>
    </source>
</evidence>
<comment type="catalytic activity">
    <reaction evidence="5">
        <text>D-xylose + NADP(+) = D-xylono-1,5-lactone + NADPH + H(+)</text>
        <dbReference type="Rhea" id="RHEA:22000"/>
        <dbReference type="ChEBI" id="CHEBI:15378"/>
        <dbReference type="ChEBI" id="CHEBI:15867"/>
        <dbReference type="ChEBI" id="CHEBI:53455"/>
        <dbReference type="ChEBI" id="CHEBI:57783"/>
        <dbReference type="ChEBI" id="CHEBI:58349"/>
        <dbReference type="EC" id="1.1.1.179"/>
    </reaction>
</comment>
<dbReference type="SUPFAM" id="SSF51735">
    <property type="entry name" value="NAD(P)-binding Rossmann-fold domains"/>
    <property type="match status" value="1"/>
</dbReference>
<dbReference type="EMBL" id="KZ301984">
    <property type="protein sequence ID" value="PFH51856.1"/>
    <property type="molecule type" value="Genomic_DNA"/>
</dbReference>
<dbReference type="InterPro" id="IPR036291">
    <property type="entry name" value="NAD(P)-bd_dom_sf"/>
</dbReference>
<dbReference type="GO" id="GO:0000166">
    <property type="term" value="F:nucleotide binding"/>
    <property type="evidence" value="ECO:0007669"/>
    <property type="project" value="InterPro"/>
</dbReference>
<organism evidence="8 9">
    <name type="scientific">Amanita thiersii Skay4041</name>
    <dbReference type="NCBI Taxonomy" id="703135"/>
    <lineage>
        <taxon>Eukaryota</taxon>
        <taxon>Fungi</taxon>
        <taxon>Dikarya</taxon>
        <taxon>Basidiomycota</taxon>
        <taxon>Agaricomycotina</taxon>
        <taxon>Agaricomycetes</taxon>
        <taxon>Agaricomycetidae</taxon>
        <taxon>Agaricales</taxon>
        <taxon>Pluteineae</taxon>
        <taxon>Amanitaceae</taxon>
        <taxon>Amanita</taxon>
    </lineage>
</organism>
<dbReference type="Gene3D" id="3.30.360.10">
    <property type="entry name" value="Dihydrodipicolinate Reductase, domain 2"/>
    <property type="match status" value="1"/>
</dbReference>
<dbReference type="Pfam" id="PF01408">
    <property type="entry name" value="GFO_IDH_MocA"/>
    <property type="match status" value="1"/>
</dbReference>
<dbReference type="AlphaFoldDB" id="A0A2A9NVN8"/>
<dbReference type="OrthoDB" id="64915at2759"/>
<keyword evidence="2" id="KW-0560">Oxidoreductase</keyword>
<dbReference type="EC" id="1.1.1.179" evidence="3"/>
<evidence type="ECO:0000256" key="5">
    <source>
        <dbReference type="ARBA" id="ARBA00049233"/>
    </source>
</evidence>
<keyword evidence="9" id="KW-1185">Reference proteome</keyword>
<dbReference type="InterPro" id="IPR000683">
    <property type="entry name" value="Gfo/Idh/MocA-like_OxRdtase_N"/>
</dbReference>